<dbReference type="Proteomes" id="UP000769766">
    <property type="component" value="Unassembled WGS sequence"/>
</dbReference>
<organism evidence="5 6">
    <name type="scientific">Tectimicrobiota bacterium</name>
    <dbReference type="NCBI Taxonomy" id="2528274"/>
    <lineage>
        <taxon>Bacteria</taxon>
        <taxon>Pseudomonadati</taxon>
        <taxon>Nitrospinota/Tectimicrobiota group</taxon>
        <taxon>Candidatus Tectimicrobiota</taxon>
    </lineage>
</organism>
<proteinExistence type="predicted"/>
<comment type="caution">
    <text evidence="5">The sequence shown here is derived from an EMBL/GenBank/DDBJ whole genome shotgun (WGS) entry which is preliminary data.</text>
</comment>
<name>A0A932FWL8_UNCTE</name>
<dbReference type="Gene3D" id="3.30.70.20">
    <property type="match status" value="1"/>
</dbReference>
<gene>
    <name evidence="5" type="ORF">HYY20_07080</name>
</gene>
<dbReference type="PANTHER" id="PTHR42827:SF1">
    <property type="entry name" value="IRON-SULFUR CLUSTER-BINDING PROTEIN"/>
    <property type="match status" value="1"/>
</dbReference>
<feature type="domain" description="4Fe-4S ferredoxin-type" evidence="4">
    <location>
        <begin position="162"/>
        <end position="191"/>
    </location>
</feature>
<dbReference type="PANTHER" id="PTHR42827">
    <property type="entry name" value="IRON-SULFUR CLUSTER-BINDING PROTEIN-RELATED"/>
    <property type="match status" value="1"/>
</dbReference>
<dbReference type="PROSITE" id="PS00198">
    <property type="entry name" value="4FE4S_FER_1"/>
    <property type="match status" value="1"/>
</dbReference>
<dbReference type="SUPFAM" id="SSF54862">
    <property type="entry name" value="4Fe-4S ferredoxins"/>
    <property type="match status" value="1"/>
</dbReference>
<dbReference type="GO" id="GO:0051536">
    <property type="term" value="F:iron-sulfur cluster binding"/>
    <property type="evidence" value="ECO:0007669"/>
    <property type="project" value="UniProtKB-KW"/>
</dbReference>
<dbReference type="InterPro" id="IPR017896">
    <property type="entry name" value="4Fe4S_Fe-S-bd"/>
</dbReference>
<protein>
    <submittedName>
        <fullName evidence="5">4Fe-4S binding protein</fullName>
    </submittedName>
</protein>
<dbReference type="InterPro" id="IPR017900">
    <property type="entry name" value="4Fe4S_Fe_S_CS"/>
</dbReference>
<reference evidence="5" key="1">
    <citation type="submission" date="2020-07" db="EMBL/GenBank/DDBJ databases">
        <title>Huge and variable diversity of episymbiotic CPR bacteria and DPANN archaea in groundwater ecosystems.</title>
        <authorList>
            <person name="He C.Y."/>
            <person name="Keren R."/>
            <person name="Whittaker M."/>
            <person name="Farag I.F."/>
            <person name="Doudna J."/>
            <person name="Cate J.H.D."/>
            <person name="Banfield J.F."/>
        </authorList>
    </citation>
    <scope>NUCLEOTIDE SEQUENCE</scope>
    <source>
        <strain evidence="5">NC_groundwater_672_Ag_B-0.1um_62_36</strain>
    </source>
</reference>
<dbReference type="GO" id="GO:0046872">
    <property type="term" value="F:metal ion binding"/>
    <property type="evidence" value="ECO:0007669"/>
    <property type="project" value="UniProtKB-KW"/>
</dbReference>
<dbReference type="PROSITE" id="PS51379">
    <property type="entry name" value="4FE4S_FER_2"/>
    <property type="match status" value="1"/>
</dbReference>
<evidence type="ECO:0000256" key="3">
    <source>
        <dbReference type="ARBA" id="ARBA00023014"/>
    </source>
</evidence>
<dbReference type="EMBL" id="JACPRF010000215">
    <property type="protein sequence ID" value="MBI2876628.1"/>
    <property type="molecule type" value="Genomic_DNA"/>
</dbReference>
<evidence type="ECO:0000313" key="6">
    <source>
        <dbReference type="Proteomes" id="UP000769766"/>
    </source>
</evidence>
<dbReference type="AlphaFoldDB" id="A0A932FWL8"/>
<keyword evidence="2" id="KW-0408">Iron</keyword>
<evidence type="ECO:0000313" key="5">
    <source>
        <dbReference type="EMBL" id="MBI2876628.1"/>
    </source>
</evidence>
<dbReference type="Pfam" id="PF00037">
    <property type="entry name" value="Fer4"/>
    <property type="match status" value="1"/>
</dbReference>
<evidence type="ECO:0000259" key="4">
    <source>
        <dbReference type="PROSITE" id="PS51379"/>
    </source>
</evidence>
<keyword evidence="1" id="KW-0479">Metal-binding</keyword>
<evidence type="ECO:0000256" key="1">
    <source>
        <dbReference type="ARBA" id="ARBA00022723"/>
    </source>
</evidence>
<accession>A0A932FWL8</accession>
<keyword evidence="3" id="KW-0411">Iron-sulfur</keyword>
<evidence type="ECO:0000256" key="2">
    <source>
        <dbReference type="ARBA" id="ARBA00023004"/>
    </source>
</evidence>
<sequence length="269" mass="28787">MRVLTGKVKALAKEWGADLVGVAPIERLTDSPAPWEPGSLLPQTRTLLSLGIRINRTVQAVHLLDRSDLPFSRFACSAPDDRLDQIAAQVSNFLEDMGHDACPLPASEPLSQWIHGGALFSHRYAAIAAGLGQPGWSSNLITLEAGAGIRLSTVLTSAELIPDPLPREELCHRCMACVKACPAGAISLQEAVPVRVGGLTYFCASRSLPRCLWGCSGLPLPPPELPEETSLPQALGLLSEALSSRASLPVPLDFSRCGRCQAICYPRRP</sequence>